<dbReference type="InterPro" id="IPR044245">
    <property type="entry name" value="Spartan"/>
</dbReference>
<dbReference type="GO" id="GO:0031593">
    <property type="term" value="F:polyubiquitin modification-dependent protein binding"/>
    <property type="evidence" value="ECO:0007669"/>
    <property type="project" value="TreeGrafter"/>
</dbReference>
<evidence type="ECO:0000256" key="10">
    <source>
        <dbReference type="ARBA" id="ARBA00022833"/>
    </source>
</evidence>
<dbReference type="Proteomes" id="UP000738359">
    <property type="component" value="Unassembled WGS sequence"/>
</dbReference>
<keyword evidence="4" id="KW-0158">Chromosome</keyword>
<evidence type="ECO:0000256" key="12">
    <source>
        <dbReference type="ARBA" id="ARBA00023204"/>
    </source>
</evidence>
<keyword evidence="8 15" id="KW-0863">Zinc-finger</keyword>
<gene>
    <name evidence="18" type="ORF">BGZ70_003220</name>
</gene>
<evidence type="ECO:0000256" key="6">
    <source>
        <dbReference type="ARBA" id="ARBA00022723"/>
    </source>
</evidence>
<comment type="similarity">
    <text evidence="3">Belongs to the Spartan family.</text>
</comment>
<evidence type="ECO:0000313" key="19">
    <source>
        <dbReference type="Proteomes" id="UP000738359"/>
    </source>
</evidence>
<evidence type="ECO:0000256" key="4">
    <source>
        <dbReference type="ARBA" id="ARBA00022454"/>
    </source>
</evidence>
<protein>
    <recommendedName>
        <fullName evidence="14">Protein with SprT-like domain at the N terminus</fullName>
    </recommendedName>
</protein>
<keyword evidence="9" id="KW-0378">Hydrolase</keyword>
<dbReference type="PANTHER" id="PTHR21220:SF0">
    <property type="entry name" value="DNA-DEPENDENT METALLOPROTEASE SPRTN"/>
    <property type="match status" value="1"/>
</dbReference>
<keyword evidence="11" id="KW-0482">Metalloprotease</keyword>
<dbReference type="EMBL" id="JAAAHY010000185">
    <property type="protein sequence ID" value="KAF9966125.1"/>
    <property type="molecule type" value="Genomic_DNA"/>
</dbReference>
<evidence type="ECO:0000256" key="14">
    <source>
        <dbReference type="ARBA" id="ARBA00030396"/>
    </source>
</evidence>
<evidence type="ECO:0000256" key="13">
    <source>
        <dbReference type="ARBA" id="ARBA00023242"/>
    </source>
</evidence>
<dbReference type="InterPro" id="IPR006640">
    <property type="entry name" value="SprT-like_domain"/>
</dbReference>
<evidence type="ECO:0000313" key="18">
    <source>
        <dbReference type="EMBL" id="KAF9966125.1"/>
    </source>
</evidence>
<evidence type="ECO:0000256" key="8">
    <source>
        <dbReference type="ARBA" id="ARBA00022771"/>
    </source>
</evidence>
<keyword evidence="12 15" id="KW-0234">DNA repair</keyword>
<feature type="compositionally biased region" description="Basic and acidic residues" evidence="16">
    <location>
        <begin position="269"/>
        <end position="278"/>
    </location>
</feature>
<keyword evidence="10" id="KW-0862">Zinc</keyword>
<dbReference type="GO" id="GO:0004222">
    <property type="term" value="F:metalloendopeptidase activity"/>
    <property type="evidence" value="ECO:0007669"/>
    <property type="project" value="InterPro"/>
</dbReference>
<evidence type="ECO:0000256" key="15">
    <source>
        <dbReference type="PROSITE-ProRule" id="PRU01256"/>
    </source>
</evidence>
<name>A0A9P6JAW5_MORAP</name>
<dbReference type="Gene3D" id="3.30.160.60">
    <property type="entry name" value="Classic Zinc Finger"/>
    <property type="match status" value="1"/>
</dbReference>
<keyword evidence="6" id="KW-0479">Metal-binding</keyword>
<organism evidence="18 19">
    <name type="scientific">Mortierella alpina</name>
    <name type="common">Oleaginous fungus</name>
    <name type="synonym">Mortierella renispora</name>
    <dbReference type="NCBI Taxonomy" id="64518"/>
    <lineage>
        <taxon>Eukaryota</taxon>
        <taxon>Fungi</taxon>
        <taxon>Fungi incertae sedis</taxon>
        <taxon>Mucoromycota</taxon>
        <taxon>Mortierellomycotina</taxon>
        <taxon>Mortierellomycetes</taxon>
        <taxon>Mortierellales</taxon>
        <taxon>Mortierellaceae</taxon>
        <taxon>Mortierella</taxon>
    </lineage>
</organism>
<dbReference type="InterPro" id="IPR055220">
    <property type="entry name" value="SPRTN_ZBD"/>
</dbReference>
<dbReference type="Pfam" id="PF10263">
    <property type="entry name" value="SprT-like"/>
    <property type="match status" value="1"/>
</dbReference>
<keyword evidence="7 15" id="KW-0227">DNA damage</keyword>
<evidence type="ECO:0000256" key="9">
    <source>
        <dbReference type="ARBA" id="ARBA00022801"/>
    </source>
</evidence>
<comment type="caution">
    <text evidence="18">The sequence shown here is derived from an EMBL/GenBank/DDBJ whole genome shotgun (WGS) entry which is preliminary data.</text>
</comment>
<reference evidence="18" key="1">
    <citation type="journal article" date="2020" name="Fungal Divers.">
        <title>Resolving the Mortierellaceae phylogeny through synthesis of multi-gene phylogenetics and phylogenomics.</title>
        <authorList>
            <person name="Vandepol N."/>
            <person name="Liber J."/>
            <person name="Desiro A."/>
            <person name="Na H."/>
            <person name="Kennedy M."/>
            <person name="Barry K."/>
            <person name="Grigoriev I.V."/>
            <person name="Miller A.N."/>
            <person name="O'Donnell K."/>
            <person name="Stajich J.E."/>
            <person name="Bonito G."/>
        </authorList>
    </citation>
    <scope>NUCLEOTIDE SEQUENCE</scope>
    <source>
        <strain evidence="18">CK1249</strain>
    </source>
</reference>
<dbReference type="OrthoDB" id="5236983at2759"/>
<evidence type="ECO:0000256" key="5">
    <source>
        <dbReference type="ARBA" id="ARBA00022670"/>
    </source>
</evidence>
<keyword evidence="5" id="KW-0645">Protease</keyword>
<feature type="region of interest" description="Disordered" evidence="16">
    <location>
        <begin position="253"/>
        <end position="278"/>
    </location>
</feature>
<proteinExistence type="inferred from homology"/>
<evidence type="ECO:0000256" key="16">
    <source>
        <dbReference type="SAM" id="MobiDB-lite"/>
    </source>
</evidence>
<dbReference type="GO" id="GO:0006508">
    <property type="term" value="P:proteolysis"/>
    <property type="evidence" value="ECO:0007669"/>
    <property type="project" value="UniProtKB-KW"/>
</dbReference>
<feature type="domain" description="UBZ4-type" evidence="17">
    <location>
        <begin position="435"/>
        <end position="462"/>
    </location>
</feature>
<accession>A0A9P6JAW5</accession>
<dbReference type="InterPro" id="IPR006642">
    <property type="entry name" value="Rad18_UBZ4"/>
</dbReference>
<evidence type="ECO:0000256" key="2">
    <source>
        <dbReference type="ARBA" id="ARBA00004286"/>
    </source>
</evidence>
<evidence type="ECO:0000256" key="7">
    <source>
        <dbReference type="ARBA" id="ARBA00022763"/>
    </source>
</evidence>
<dbReference type="GO" id="GO:0005634">
    <property type="term" value="C:nucleus"/>
    <property type="evidence" value="ECO:0007669"/>
    <property type="project" value="UniProtKB-SubCell"/>
</dbReference>
<dbReference type="Pfam" id="PF22934">
    <property type="entry name" value="SPRTN_ZBD"/>
    <property type="match status" value="1"/>
</dbReference>
<sequence>MEPSDEDLARALQEQEYQARGVAPPLPDDPEDLGADLLDSDAPFKDLHGLFLAFNDQYFESKLSACEVRWSPRMTRCAGLCLYQSRAQYCSIRLSEPLLKFRPESDYIDTLLHEMIHAYLFVTKAIQDHDGHGPDFQYHMNRINAAAQTTISIYHTFHDEVAHYQTHVWKCNGPCQHRPPYFGLVKRSMNRPPQPADRWFAEHQSSCGGTYTKISEPEPTPKKSRTAKNVRAKDTVPRARTMLDDFLFGSKSAGPSTLSSTSNGFNAEPHNDSKSSNHIITDGKAETIRTSTDNKDADHTGHEEAFSHMLLATKNESSSEKDRPAAKEAAAAAALARFDRYLKRQDHTSSLTVDNTVAMMKRRGSDSTSASGTGVSLESWKRVKTEDGILADTRVQDTSWKDVKDSPAHAPMGSAFKVESEGKFQTQASILTGALVQCPVCSKPVEEATINDHVDLCIWRTSGEN</sequence>
<dbReference type="AlphaFoldDB" id="A0A9P6JAW5"/>
<dbReference type="GO" id="GO:0005694">
    <property type="term" value="C:chromosome"/>
    <property type="evidence" value="ECO:0007669"/>
    <property type="project" value="UniProtKB-SubCell"/>
</dbReference>
<dbReference type="GO" id="GO:0008270">
    <property type="term" value="F:zinc ion binding"/>
    <property type="evidence" value="ECO:0007669"/>
    <property type="project" value="UniProtKB-KW"/>
</dbReference>
<keyword evidence="13" id="KW-0539">Nucleus</keyword>
<dbReference type="SMART" id="SM00734">
    <property type="entry name" value="ZnF_Rad18"/>
    <property type="match status" value="1"/>
</dbReference>
<dbReference type="GO" id="GO:0006281">
    <property type="term" value="P:DNA repair"/>
    <property type="evidence" value="ECO:0007669"/>
    <property type="project" value="UniProtKB-KW"/>
</dbReference>
<evidence type="ECO:0000256" key="1">
    <source>
        <dbReference type="ARBA" id="ARBA00004123"/>
    </source>
</evidence>
<dbReference type="SMART" id="SM00731">
    <property type="entry name" value="SprT"/>
    <property type="match status" value="1"/>
</dbReference>
<feature type="region of interest" description="Disordered" evidence="16">
    <location>
        <begin position="210"/>
        <end position="233"/>
    </location>
</feature>
<evidence type="ECO:0000259" key="17">
    <source>
        <dbReference type="PROSITE" id="PS51908"/>
    </source>
</evidence>
<comment type="subcellular location">
    <subcellularLocation>
        <location evidence="2">Chromosome</location>
    </subcellularLocation>
    <subcellularLocation>
        <location evidence="1">Nucleus</location>
    </subcellularLocation>
</comment>
<dbReference type="GO" id="GO:0003697">
    <property type="term" value="F:single-stranded DNA binding"/>
    <property type="evidence" value="ECO:0007669"/>
    <property type="project" value="InterPro"/>
</dbReference>
<evidence type="ECO:0000256" key="3">
    <source>
        <dbReference type="ARBA" id="ARBA00010724"/>
    </source>
</evidence>
<evidence type="ECO:0000256" key="11">
    <source>
        <dbReference type="ARBA" id="ARBA00023049"/>
    </source>
</evidence>
<dbReference type="PROSITE" id="PS51908">
    <property type="entry name" value="ZF_UBZ4"/>
    <property type="match status" value="1"/>
</dbReference>
<keyword evidence="19" id="KW-1185">Reference proteome</keyword>
<dbReference type="PANTHER" id="PTHR21220">
    <property type="entry name" value="DNA-DEPENDENT METALLOPROTEASE SPRTN"/>
    <property type="match status" value="1"/>
</dbReference>
<feature type="compositionally biased region" description="Polar residues" evidence="16">
    <location>
        <begin position="253"/>
        <end position="265"/>
    </location>
</feature>